<feature type="domain" description="C2H2-type" evidence="6">
    <location>
        <begin position="129"/>
        <end position="158"/>
    </location>
</feature>
<dbReference type="Proteomes" id="UP000728032">
    <property type="component" value="Unassembled WGS sequence"/>
</dbReference>
<dbReference type="InterPro" id="IPR050329">
    <property type="entry name" value="GLI_C2H2-zinc-finger"/>
</dbReference>
<keyword evidence="1" id="KW-0479">Metal-binding</keyword>
<dbReference type="PROSITE" id="PS00028">
    <property type="entry name" value="ZINC_FINGER_C2H2_1"/>
    <property type="match status" value="2"/>
</dbReference>
<keyword evidence="2" id="KW-0677">Repeat</keyword>
<dbReference type="PANTHER" id="PTHR19818:SF139">
    <property type="entry name" value="PAIR-RULE PROTEIN ODD-PAIRED"/>
    <property type="match status" value="1"/>
</dbReference>
<dbReference type="InterPro" id="IPR013087">
    <property type="entry name" value="Znf_C2H2_type"/>
</dbReference>
<name>A0A7R9LTN0_9ACAR</name>
<accession>A0A7R9LTN0</accession>
<dbReference type="GO" id="GO:0000978">
    <property type="term" value="F:RNA polymerase II cis-regulatory region sequence-specific DNA binding"/>
    <property type="evidence" value="ECO:0007669"/>
    <property type="project" value="TreeGrafter"/>
</dbReference>
<evidence type="ECO:0000256" key="5">
    <source>
        <dbReference type="PROSITE-ProRule" id="PRU00042"/>
    </source>
</evidence>
<dbReference type="PROSITE" id="PS50157">
    <property type="entry name" value="ZINC_FINGER_C2H2_2"/>
    <property type="match status" value="1"/>
</dbReference>
<gene>
    <name evidence="7" type="ORF">ONB1V03_LOCUS6364</name>
</gene>
<dbReference type="InterPro" id="IPR032135">
    <property type="entry name" value="DUF4817"/>
</dbReference>
<dbReference type="EMBL" id="OC917658">
    <property type="protein sequence ID" value="CAD7647659.1"/>
    <property type="molecule type" value="Genomic_DNA"/>
</dbReference>
<dbReference type="EMBL" id="CAJPVJ010002833">
    <property type="protein sequence ID" value="CAG2166849.1"/>
    <property type="molecule type" value="Genomic_DNA"/>
</dbReference>
<evidence type="ECO:0000256" key="1">
    <source>
        <dbReference type="ARBA" id="ARBA00022723"/>
    </source>
</evidence>
<evidence type="ECO:0000256" key="4">
    <source>
        <dbReference type="ARBA" id="ARBA00022833"/>
    </source>
</evidence>
<proteinExistence type="predicted"/>
<evidence type="ECO:0000256" key="2">
    <source>
        <dbReference type="ARBA" id="ARBA00022737"/>
    </source>
</evidence>
<dbReference type="GO" id="GO:0045944">
    <property type="term" value="P:positive regulation of transcription by RNA polymerase II"/>
    <property type="evidence" value="ECO:0007669"/>
    <property type="project" value="UniProtKB-ARBA"/>
</dbReference>
<dbReference type="Pfam" id="PF00096">
    <property type="entry name" value="zf-C2H2"/>
    <property type="match status" value="1"/>
</dbReference>
<dbReference type="GO" id="GO:0008270">
    <property type="term" value="F:zinc ion binding"/>
    <property type="evidence" value="ECO:0007669"/>
    <property type="project" value="UniProtKB-KW"/>
</dbReference>
<dbReference type="InterPro" id="IPR036236">
    <property type="entry name" value="Znf_C2H2_sf"/>
</dbReference>
<organism evidence="7">
    <name type="scientific">Oppiella nova</name>
    <dbReference type="NCBI Taxonomy" id="334625"/>
    <lineage>
        <taxon>Eukaryota</taxon>
        <taxon>Metazoa</taxon>
        <taxon>Ecdysozoa</taxon>
        <taxon>Arthropoda</taxon>
        <taxon>Chelicerata</taxon>
        <taxon>Arachnida</taxon>
        <taxon>Acari</taxon>
        <taxon>Acariformes</taxon>
        <taxon>Sarcoptiformes</taxon>
        <taxon>Oribatida</taxon>
        <taxon>Brachypylina</taxon>
        <taxon>Oppioidea</taxon>
        <taxon>Oppiidae</taxon>
        <taxon>Oppiella</taxon>
    </lineage>
</organism>
<protein>
    <recommendedName>
        <fullName evidence="6">C2H2-type domain-containing protein</fullName>
    </recommendedName>
</protein>
<dbReference type="AlphaFoldDB" id="A0A7R9LTN0"/>
<dbReference type="Pfam" id="PF16087">
    <property type="entry name" value="DUF4817"/>
    <property type="match status" value="1"/>
</dbReference>
<evidence type="ECO:0000256" key="3">
    <source>
        <dbReference type="ARBA" id="ARBA00022771"/>
    </source>
</evidence>
<dbReference type="Gene3D" id="3.30.160.60">
    <property type="entry name" value="Classic Zinc Finger"/>
    <property type="match status" value="2"/>
</dbReference>
<reference evidence="7" key="1">
    <citation type="submission" date="2020-11" db="EMBL/GenBank/DDBJ databases">
        <authorList>
            <person name="Tran Van P."/>
        </authorList>
    </citation>
    <scope>NUCLEOTIDE SEQUENCE</scope>
</reference>
<dbReference type="OrthoDB" id="6483397at2759"/>
<dbReference type="FunFam" id="3.30.160.60:FF:000072">
    <property type="entry name" value="zinc finger protein 143 isoform X1"/>
    <property type="match status" value="1"/>
</dbReference>
<evidence type="ECO:0000313" key="7">
    <source>
        <dbReference type="EMBL" id="CAD7647659.1"/>
    </source>
</evidence>
<sequence>MMNEDIGDDKKASGQSSANHKFTLQERIELIKIFYSGKSLKQTARVFAERHPDCDHLPTSSGITRLVRKFETTGSVLDKRIPGRPKTSRVQLSAKQSEISACDWPGCQYVSNKKCMARHKLVHKTERDFECDWPDCHKRFKSSLSLKNHLRIHYDDKRYACNWPGCQYRCVDSGNIRKHKKIHEKQFRGLLKPDVFNLKTELKTKSDGSSEEKEDNSIGF</sequence>
<evidence type="ECO:0000259" key="6">
    <source>
        <dbReference type="PROSITE" id="PS50157"/>
    </source>
</evidence>
<dbReference type="SMART" id="SM00355">
    <property type="entry name" value="ZnF_C2H2"/>
    <property type="match status" value="3"/>
</dbReference>
<dbReference type="GO" id="GO:0005634">
    <property type="term" value="C:nucleus"/>
    <property type="evidence" value="ECO:0007669"/>
    <property type="project" value="UniProtKB-ARBA"/>
</dbReference>
<keyword evidence="3 5" id="KW-0863">Zinc-finger</keyword>
<dbReference type="GO" id="GO:0000981">
    <property type="term" value="F:DNA-binding transcription factor activity, RNA polymerase II-specific"/>
    <property type="evidence" value="ECO:0007669"/>
    <property type="project" value="TreeGrafter"/>
</dbReference>
<keyword evidence="4" id="KW-0862">Zinc</keyword>
<evidence type="ECO:0000313" key="8">
    <source>
        <dbReference type="Proteomes" id="UP000728032"/>
    </source>
</evidence>
<keyword evidence="8" id="KW-1185">Reference proteome</keyword>
<dbReference type="PANTHER" id="PTHR19818">
    <property type="entry name" value="ZINC FINGER PROTEIN ZIC AND GLI"/>
    <property type="match status" value="1"/>
</dbReference>
<dbReference type="SUPFAM" id="SSF57667">
    <property type="entry name" value="beta-beta-alpha zinc fingers"/>
    <property type="match status" value="1"/>
</dbReference>